<protein>
    <recommendedName>
        <fullName evidence="4">HMG box domain-containing protein</fullName>
    </recommendedName>
</protein>
<dbReference type="Gene3D" id="1.10.30.10">
    <property type="entry name" value="High mobility group box domain"/>
    <property type="match status" value="2"/>
</dbReference>
<sequence>MYKSYSRTALDSSYHIIMVKRIRQDGQPKRPVSGFIRFMNENRDRFNTQCKDQNIQGSLVTHVARLAKVEWREMNDETRQFWNAPAAEKIAIYNEEVAKWNAANPTPIPVQEPKKAKKVKKERPPGKVKKTTTSYILYYVNERNNTIAELNSEGAEITFANIVRRTSSKWKAHTPEQRAPWDAKAAELVVLAKAEAAKELEEHNAKMAMETTDTPVDDTQQVADAPTVDAPPPKPKRKYTRKPKVTEPVAEPVTGSVTEPVTEPVAEPVAEPVTEPVTEPVAEPVTEPVAEPVTEPVTEPDTPKPKKKRISNKQ</sequence>
<feature type="region of interest" description="Disordered" evidence="3">
    <location>
        <begin position="223"/>
        <end position="314"/>
    </location>
</feature>
<evidence type="ECO:0000256" key="3">
    <source>
        <dbReference type="SAM" id="MobiDB-lite"/>
    </source>
</evidence>
<dbReference type="InterPro" id="IPR050342">
    <property type="entry name" value="HMGB"/>
</dbReference>
<feature type="region of interest" description="Disordered" evidence="3">
    <location>
        <begin position="104"/>
        <end position="127"/>
    </location>
</feature>
<feature type="DNA-binding region" description="HMG box" evidence="2">
    <location>
        <begin position="28"/>
        <end position="101"/>
    </location>
</feature>
<dbReference type="Pfam" id="PF00505">
    <property type="entry name" value="HMG_box"/>
    <property type="match status" value="2"/>
</dbReference>
<organismHost>
    <name type="scientific">Emiliania huxleyi</name>
    <name type="common">Coccolithophore</name>
    <name type="synonym">Pontosphaera huxleyi</name>
    <dbReference type="NCBI Taxonomy" id="2903"/>
</organismHost>
<dbReference type="PROSITE" id="PS50118">
    <property type="entry name" value="HMG_BOX_2"/>
    <property type="match status" value="2"/>
</dbReference>
<dbReference type="SUPFAM" id="SSF47095">
    <property type="entry name" value="HMG-box"/>
    <property type="match status" value="2"/>
</dbReference>
<dbReference type="InterPro" id="IPR036910">
    <property type="entry name" value="HMG_box_dom_sf"/>
</dbReference>
<dbReference type="GeneID" id="3655033"/>
<name>Q4A227_EHV8U</name>
<feature type="domain" description="HMG box" evidence="4">
    <location>
        <begin position="128"/>
        <end position="204"/>
    </location>
</feature>
<evidence type="ECO:0000313" key="6">
    <source>
        <dbReference type="Proteomes" id="UP000000863"/>
    </source>
</evidence>
<gene>
    <name evidence="5" type="ORF">EhV452</name>
</gene>
<evidence type="ECO:0000256" key="2">
    <source>
        <dbReference type="PROSITE-ProRule" id="PRU00267"/>
    </source>
</evidence>
<dbReference type="GO" id="GO:0003677">
    <property type="term" value="F:DNA binding"/>
    <property type="evidence" value="ECO:0007669"/>
    <property type="project" value="UniProtKB-UniRule"/>
</dbReference>
<keyword evidence="1 2" id="KW-0238">DNA-binding</keyword>
<proteinExistence type="predicted"/>
<feature type="DNA-binding region" description="HMG box" evidence="2">
    <location>
        <begin position="128"/>
        <end position="204"/>
    </location>
</feature>
<keyword evidence="6" id="KW-1185">Reference proteome</keyword>
<dbReference type="InterPro" id="IPR009071">
    <property type="entry name" value="HMG_box_dom"/>
</dbReference>
<reference evidence="5 6" key="1">
    <citation type="journal article" date="2005" name="Science">
        <title>Complete genome sequence and lytic phase transcription profile of a Coccolithovirus.</title>
        <authorList>
            <person name="Wilson W.H."/>
            <person name="Schroeder D.C."/>
            <person name="Allen M.J."/>
            <person name="Holden M.T.G."/>
            <person name="Parkhill J."/>
            <person name="Barrell B.G."/>
            <person name="Churcher C."/>
            <person name="Hamlin N."/>
            <person name="Mungall K."/>
            <person name="Norbertczak H."/>
            <person name="Quail M.A."/>
            <person name="Price C."/>
            <person name="Rabbinowitsch E."/>
            <person name="Walker D."/>
            <person name="Craigon M."/>
            <person name="Roy D."/>
            <person name="Ghazal P."/>
        </authorList>
    </citation>
    <scope>NUCLEOTIDE SEQUENCE [LARGE SCALE GENOMIC DNA]</scope>
    <source>
        <strain evidence="6">Isolate United Kingdom/English Channel/1999</strain>
    </source>
</reference>
<dbReference type="RefSeq" id="YP_294210.1">
    <property type="nucleotide sequence ID" value="NC_007346.1"/>
</dbReference>
<dbReference type="KEGG" id="vg:3655033"/>
<dbReference type="PANTHER" id="PTHR48112">
    <property type="entry name" value="HIGH MOBILITY GROUP PROTEIN DSP1"/>
    <property type="match status" value="1"/>
</dbReference>
<feature type="compositionally biased region" description="Basic residues" evidence="3">
    <location>
        <begin position="305"/>
        <end position="314"/>
    </location>
</feature>
<feature type="compositionally biased region" description="Basic residues" evidence="3">
    <location>
        <begin position="234"/>
        <end position="243"/>
    </location>
</feature>
<dbReference type="SMART" id="SM00398">
    <property type="entry name" value="HMG"/>
    <property type="match status" value="2"/>
</dbReference>
<feature type="compositionally biased region" description="Low complexity" evidence="3">
    <location>
        <begin position="257"/>
        <end position="300"/>
    </location>
</feature>
<dbReference type="PANTHER" id="PTHR48112:SF22">
    <property type="entry name" value="MITOCHONDRIAL TRANSCRIPTION FACTOR A, ISOFORM B"/>
    <property type="match status" value="1"/>
</dbReference>
<dbReference type="Proteomes" id="UP000000863">
    <property type="component" value="Segment"/>
</dbReference>
<evidence type="ECO:0000259" key="4">
    <source>
        <dbReference type="PROSITE" id="PS50118"/>
    </source>
</evidence>
<keyword evidence="2" id="KW-0539">Nucleus</keyword>
<dbReference type="EMBL" id="AJ890364">
    <property type="protein sequence ID" value="CAI65879.1"/>
    <property type="molecule type" value="Genomic_DNA"/>
</dbReference>
<evidence type="ECO:0000256" key="1">
    <source>
        <dbReference type="ARBA" id="ARBA00023125"/>
    </source>
</evidence>
<accession>Q4A227</accession>
<feature type="domain" description="HMG box" evidence="4">
    <location>
        <begin position="28"/>
        <end position="101"/>
    </location>
</feature>
<organism evidence="5 6">
    <name type="scientific">Emiliania huxleyi virus 86 (isolate United Kingdom/English Channel/1999)</name>
    <name type="common">EhV-86</name>
    <dbReference type="NCBI Taxonomy" id="654925"/>
    <lineage>
        <taxon>Viruses</taxon>
        <taxon>Varidnaviria</taxon>
        <taxon>Bamfordvirae</taxon>
        <taxon>Nucleocytoviricota</taxon>
        <taxon>Megaviricetes</taxon>
        <taxon>Algavirales</taxon>
        <taxon>Phycodnaviridae</taxon>
        <taxon>Coccolithovirus</taxon>
        <taxon>Coccolithovirus huxleyi</taxon>
        <taxon>Emiliania huxleyi virus 86</taxon>
    </lineage>
</organism>
<feature type="compositionally biased region" description="Basic residues" evidence="3">
    <location>
        <begin position="115"/>
        <end position="127"/>
    </location>
</feature>
<evidence type="ECO:0000313" key="5">
    <source>
        <dbReference type="EMBL" id="CAI65879.1"/>
    </source>
</evidence>